<dbReference type="PANTHER" id="PTHR30619:SF1">
    <property type="entry name" value="RECOMBINATION PROTEIN 2"/>
    <property type="match status" value="1"/>
</dbReference>
<keyword evidence="3 6" id="KW-0812">Transmembrane</keyword>
<dbReference type="PANTHER" id="PTHR30619">
    <property type="entry name" value="DNA INTERNALIZATION/COMPETENCE PROTEIN COMEC/REC2"/>
    <property type="match status" value="1"/>
</dbReference>
<dbReference type="InterPro" id="IPR052159">
    <property type="entry name" value="Competence_DNA_uptake"/>
</dbReference>
<keyword evidence="5 6" id="KW-0472">Membrane</keyword>
<dbReference type="Pfam" id="PF00753">
    <property type="entry name" value="Lactamase_B"/>
    <property type="match status" value="1"/>
</dbReference>
<dbReference type="InterPro" id="IPR025405">
    <property type="entry name" value="DUF4131"/>
</dbReference>
<evidence type="ECO:0000256" key="5">
    <source>
        <dbReference type="ARBA" id="ARBA00023136"/>
    </source>
</evidence>
<dbReference type="Pfam" id="PF13567">
    <property type="entry name" value="DUF4131"/>
    <property type="match status" value="1"/>
</dbReference>
<evidence type="ECO:0000313" key="9">
    <source>
        <dbReference type="Proteomes" id="UP000250235"/>
    </source>
</evidence>
<keyword evidence="9" id="KW-1185">Reference proteome</keyword>
<feature type="transmembrane region" description="Helical" evidence="6">
    <location>
        <begin position="289"/>
        <end position="318"/>
    </location>
</feature>
<feature type="transmembrane region" description="Helical" evidence="6">
    <location>
        <begin position="410"/>
        <end position="438"/>
    </location>
</feature>
<feature type="transmembrane region" description="Helical" evidence="6">
    <location>
        <begin position="472"/>
        <end position="489"/>
    </location>
</feature>
<dbReference type="InterPro" id="IPR036866">
    <property type="entry name" value="RibonucZ/Hydroxyglut_hydro"/>
</dbReference>
<dbReference type="GO" id="GO:0005886">
    <property type="term" value="C:plasma membrane"/>
    <property type="evidence" value="ECO:0007669"/>
    <property type="project" value="UniProtKB-SubCell"/>
</dbReference>
<dbReference type="NCBIfam" id="TIGR00361">
    <property type="entry name" value="ComEC_Rec2"/>
    <property type="match status" value="1"/>
</dbReference>
<dbReference type="SMART" id="SM00849">
    <property type="entry name" value="Lactamase_B"/>
    <property type="match status" value="1"/>
</dbReference>
<dbReference type="InterPro" id="IPR004797">
    <property type="entry name" value="Competence_ComEC/Rec2"/>
</dbReference>
<evidence type="ECO:0000256" key="3">
    <source>
        <dbReference type="ARBA" id="ARBA00022692"/>
    </source>
</evidence>
<feature type="transmembrane region" description="Helical" evidence="6">
    <location>
        <begin position="330"/>
        <end position="355"/>
    </location>
</feature>
<dbReference type="InterPro" id="IPR001279">
    <property type="entry name" value="Metallo-B-lactamas"/>
</dbReference>
<dbReference type="Gene3D" id="3.60.15.10">
    <property type="entry name" value="Ribonuclease Z/Hydroxyacylglutathione hydrolase-like"/>
    <property type="match status" value="1"/>
</dbReference>
<sequence>MAPASRKPLAATQAAPALLVGVLAVQWLPVLPPAWLSILLLLPVAVLSWRWPRWRLPACVCAGALWAMHAGAAAMEARLPRALEGRDLVVTGRIDELPLRREDATRFAFLAEHVVLDGRPVPLHGRMMVSWYDGAPALRPCERWSLRLRLKRPRGLLNPGTADGERMALQRRIVATGYVREDAGNVMLDRGGCVDGVRETIARGIVARVRDPHDAALLQAFSVGDTRGLSQRDWEVARANGIPHLIAISGFHVGVAAVFGVWLAGAFYLAWPGLALRLPRVQAQAAGALLAAGVYSALAGFGLPTVRTLLMIAVVALARCSRRGGRGAQSLALALVAILAVDPLAVLAAGFWLSFTGVALLMLCLRSRGRGFRAFLHELGAGQILMTVSLLPVTLWFFGEASLVGALSNLVAVPFVSFVIVPCVLAGMLCLGLCPPLATPMLWLAARLAHAQWWLLETMASWPGAHWYLPQLAPWALLLATLGALWLFLPRGVPLRALGLLLFLPLLWPPLGRPDAEAFEAWVLDVGQGLSVLLRTRGHAMLYDTGARYPSGFDLGEAAVLPAIHALGIVRLDVLMVSHADNDHAGGAPAVVAAFPAARRYAGEPERMHVPMAACEAGQAWDWDGVRFRVLGPAPGATGKGNDRSCVLLVEGRGGRLLLTGDISTKAEPAVAAALGDGPPPVLLVPHHGSKTSSGAAFIDAVGPPFAIVSAGWRNRFGHPRPEVMARYAEAGVPVLNTADSGAVGIDFPADAPARVIGRWRLRDPRYWREIP</sequence>
<gene>
    <name evidence="8" type="ORF">F511_34778</name>
</gene>
<dbReference type="EMBL" id="KV020122">
    <property type="protein sequence ID" value="KZV15119.1"/>
    <property type="molecule type" value="Genomic_DNA"/>
</dbReference>
<comment type="subcellular location">
    <subcellularLocation>
        <location evidence="1">Cell membrane</location>
        <topology evidence="1">Multi-pass membrane protein</topology>
    </subcellularLocation>
</comment>
<dbReference type="Proteomes" id="UP000250235">
    <property type="component" value="Unassembled WGS sequence"/>
</dbReference>
<dbReference type="GO" id="GO:0030420">
    <property type="term" value="P:establishment of competence for transformation"/>
    <property type="evidence" value="ECO:0007669"/>
    <property type="project" value="InterPro"/>
</dbReference>
<proteinExistence type="predicted"/>
<dbReference type="InterPro" id="IPR004477">
    <property type="entry name" value="ComEC_N"/>
</dbReference>
<dbReference type="AlphaFoldDB" id="A0A2Z7A133"/>
<evidence type="ECO:0000256" key="1">
    <source>
        <dbReference type="ARBA" id="ARBA00004651"/>
    </source>
</evidence>
<evidence type="ECO:0000256" key="4">
    <source>
        <dbReference type="ARBA" id="ARBA00022989"/>
    </source>
</evidence>
<name>A0A2Z7A133_9LAMI</name>
<evidence type="ECO:0000313" key="8">
    <source>
        <dbReference type="EMBL" id="KZV15119.1"/>
    </source>
</evidence>
<evidence type="ECO:0000256" key="6">
    <source>
        <dbReference type="SAM" id="Phobius"/>
    </source>
</evidence>
<feature type="transmembrane region" description="Helical" evidence="6">
    <location>
        <begin position="34"/>
        <end position="51"/>
    </location>
</feature>
<organism evidence="8 9">
    <name type="scientific">Dorcoceras hygrometricum</name>
    <dbReference type="NCBI Taxonomy" id="472368"/>
    <lineage>
        <taxon>Eukaryota</taxon>
        <taxon>Viridiplantae</taxon>
        <taxon>Streptophyta</taxon>
        <taxon>Embryophyta</taxon>
        <taxon>Tracheophyta</taxon>
        <taxon>Spermatophyta</taxon>
        <taxon>Magnoliopsida</taxon>
        <taxon>eudicotyledons</taxon>
        <taxon>Gunneridae</taxon>
        <taxon>Pentapetalae</taxon>
        <taxon>asterids</taxon>
        <taxon>lamiids</taxon>
        <taxon>Lamiales</taxon>
        <taxon>Gesneriaceae</taxon>
        <taxon>Didymocarpoideae</taxon>
        <taxon>Trichosporeae</taxon>
        <taxon>Loxocarpinae</taxon>
        <taxon>Dorcoceras</taxon>
    </lineage>
</organism>
<dbReference type="OrthoDB" id="10250730at2759"/>
<evidence type="ECO:0000256" key="2">
    <source>
        <dbReference type="ARBA" id="ARBA00022475"/>
    </source>
</evidence>
<keyword evidence="2" id="KW-1003">Cell membrane</keyword>
<keyword evidence="4 6" id="KW-1133">Transmembrane helix</keyword>
<dbReference type="NCBIfam" id="TIGR00360">
    <property type="entry name" value="ComEC_N-term"/>
    <property type="match status" value="1"/>
</dbReference>
<feature type="transmembrane region" description="Helical" evidence="6">
    <location>
        <begin position="375"/>
        <end position="398"/>
    </location>
</feature>
<accession>A0A2Z7A133</accession>
<dbReference type="SUPFAM" id="SSF56281">
    <property type="entry name" value="Metallo-hydrolase/oxidoreductase"/>
    <property type="match status" value="1"/>
</dbReference>
<dbReference type="Pfam" id="PF03772">
    <property type="entry name" value="Competence"/>
    <property type="match status" value="1"/>
</dbReference>
<feature type="domain" description="Metallo-beta-lactamase" evidence="7">
    <location>
        <begin position="528"/>
        <end position="713"/>
    </location>
</feature>
<dbReference type="InterPro" id="IPR035681">
    <property type="entry name" value="ComA-like_MBL"/>
</dbReference>
<reference evidence="8 9" key="1">
    <citation type="journal article" date="2015" name="Proc. Natl. Acad. Sci. U.S.A.">
        <title>The resurrection genome of Boea hygrometrica: A blueprint for survival of dehydration.</title>
        <authorList>
            <person name="Xiao L."/>
            <person name="Yang G."/>
            <person name="Zhang L."/>
            <person name="Yang X."/>
            <person name="Zhao S."/>
            <person name="Ji Z."/>
            <person name="Zhou Q."/>
            <person name="Hu M."/>
            <person name="Wang Y."/>
            <person name="Chen M."/>
            <person name="Xu Y."/>
            <person name="Jin H."/>
            <person name="Xiao X."/>
            <person name="Hu G."/>
            <person name="Bao F."/>
            <person name="Hu Y."/>
            <person name="Wan P."/>
            <person name="Li L."/>
            <person name="Deng X."/>
            <person name="Kuang T."/>
            <person name="Xiang C."/>
            <person name="Zhu J.K."/>
            <person name="Oliver M.J."/>
            <person name="He Y."/>
        </authorList>
    </citation>
    <scope>NUCLEOTIDE SEQUENCE [LARGE SCALE GENOMIC DNA]</scope>
    <source>
        <strain evidence="9">cv. XS01</strain>
    </source>
</reference>
<dbReference type="CDD" id="cd07731">
    <property type="entry name" value="ComA-like_MBL-fold"/>
    <property type="match status" value="1"/>
</dbReference>
<evidence type="ECO:0000259" key="7">
    <source>
        <dbReference type="SMART" id="SM00849"/>
    </source>
</evidence>
<feature type="transmembrane region" description="Helical" evidence="6">
    <location>
        <begin position="245"/>
        <end position="269"/>
    </location>
</feature>
<protein>
    <recommendedName>
        <fullName evidence="7">Metallo-beta-lactamase domain-containing protein</fullName>
    </recommendedName>
</protein>